<accession>A0A1L4CYN7</accession>
<dbReference type="GO" id="GO:0009252">
    <property type="term" value="P:peptidoglycan biosynthetic process"/>
    <property type="evidence" value="ECO:0007669"/>
    <property type="project" value="UniProtKB-KW"/>
</dbReference>
<dbReference type="Gene3D" id="3.90.190.20">
    <property type="entry name" value="Mur ligase, C-terminal domain"/>
    <property type="match status" value="1"/>
</dbReference>
<keyword evidence="7" id="KW-0131">Cell cycle</keyword>
<evidence type="ECO:0000256" key="3">
    <source>
        <dbReference type="ARBA" id="ARBA00022741"/>
    </source>
</evidence>
<dbReference type="InterPro" id="IPR040921">
    <property type="entry name" value="Peptidase_S66C"/>
</dbReference>
<dbReference type="GO" id="GO:0016881">
    <property type="term" value="F:acid-amino acid ligase activity"/>
    <property type="evidence" value="ECO:0007669"/>
    <property type="project" value="InterPro"/>
</dbReference>
<evidence type="ECO:0000259" key="10">
    <source>
        <dbReference type="Pfam" id="PF02016"/>
    </source>
</evidence>
<feature type="domain" description="LD-carboxypeptidase N-terminal" evidence="10">
    <location>
        <begin position="9"/>
        <end position="121"/>
    </location>
</feature>
<dbReference type="InterPro" id="IPR036615">
    <property type="entry name" value="Mur_ligase_C_dom_sf"/>
</dbReference>
<dbReference type="Gene3D" id="3.40.50.720">
    <property type="entry name" value="NAD(P)-binding Rossmann-like Domain"/>
    <property type="match status" value="1"/>
</dbReference>
<dbReference type="GO" id="GO:0008360">
    <property type="term" value="P:regulation of cell shape"/>
    <property type="evidence" value="ECO:0007669"/>
    <property type="project" value="UniProtKB-KW"/>
</dbReference>
<evidence type="ECO:0000256" key="6">
    <source>
        <dbReference type="ARBA" id="ARBA00022984"/>
    </source>
</evidence>
<dbReference type="Pfam" id="PF01225">
    <property type="entry name" value="Mur_ligase"/>
    <property type="match status" value="1"/>
</dbReference>
<dbReference type="GO" id="GO:0005524">
    <property type="term" value="F:ATP binding"/>
    <property type="evidence" value="ECO:0007669"/>
    <property type="project" value="UniProtKB-KW"/>
</dbReference>
<dbReference type="SUPFAM" id="SSF51984">
    <property type="entry name" value="MurCD N-terminal domain"/>
    <property type="match status" value="1"/>
</dbReference>
<keyword evidence="3" id="KW-0547">Nucleotide-binding</keyword>
<feature type="domain" description="Mur ligase N-terminal catalytic" evidence="9">
    <location>
        <begin position="336"/>
        <end position="438"/>
    </location>
</feature>
<dbReference type="InterPro" id="IPR004101">
    <property type="entry name" value="Mur_ligase_C"/>
</dbReference>
<dbReference type="Pfam" id="PF17676">
    <property type="entry name" value="Peptidase_S66C"/>
    <property type="match status" value="1"/>
</dbReference>
<organism evidence="14 15">
    <name type="scientific">Silvanigrella aquatica</name>
    <dbReference type="NCBI Taxonomy" id="1915309"/>
    <lineage>
        <taxon>Bacteria</taxon>
        <taxon>Pseudomonadati</taxon>
        <taxon>Bdellovibrionota</taxon>
        <taxon>Oligoflexia</taxon>
        <taxon>Silvanigrellales</taxon>
        <taxon>Silvanigrellaceae</taxon>
        <taxon>Silvanigrella</taxon>
    </lineage>
</organism>
<dbReference type="InterPro" id="IPR040449">
    <property type="entry name" value="Peptidase_S66_N"/>
</dbReference>
<dbReference type="PANTHER" id="PTHR43445">
    <property type="entry name" value="UDP-N-ACETYLMURAMATE--L-ALANINE LIGASE-RELATED"/>
    <property type="match status" value="1"/>
</dbReference>
<gene>
    <name evidence="14" type="ORF">AXG55_03710</name>
</gene>
<keyword evidence="15" id="KW-1185">Reference proteome</keyword>
<dbReference type="Pfam" id="PF02016">
    <property type="entry name" value="Peptidase_S66"/>
    <property type="match status" value="1"/>
</dbReference>
<evidence type="ECO:0000256" key="2">
    <source>
        <dbReference type="ARBA" id="ARBA00022618"/>
    </source>
</evidence>
<keyword evidence="1" id="KW-0436">Ligase</keyword>
<keyword evidence="5" id="KW-0133">Cell shape</keyword>
<dbReference type="Proteomes" id="UP000184731">
    <property type="component" value="Chromosome"/>
</dbReference>
<keyword evidence="8" id="KW-0961">Cell wall biogenesis/degradation</keyword>
<dbReference type="EMBL" id="CP017834">
    <property type="protein sequence ID" value="APJ03062.1"/>
    <property type="molecule type" value="Genomic_DNA"/>
</dbReference>
<evidence type="ECO:0000313" key="15">
    <source>
        <dbReference type="Proteomes" id="UP000184731"/>
    </source>
</evidence>
<dbReference type="Gene3D" id="3.40.50.10740">
    <property type="entry name" value="Class I glutamine amidotransferase-like"/>
    <property type="match status" value="1"/>
</dbReference>
<keyword evidence="4" id="KW-0067">ATP-binding</keyword>
<proteinExistence type="predicted"/>
<evidence type="ECO:0000313" key="14">
    <source>
        <dbReference type="EMBL" id="APJ03062.1"/>
    </source>
</evidence>
<dbReference type="InterPro" id="IPR027461">
    <property type="entry name" value="Carboxypeptidase_A_C_sf"/>
</dbReference>
<evidence type="ECO:0000256" key="5">
    <source>
        <dbReference type="ARBA" id="ARBA00022960"/>
    </source>
</evidence>
<dbReference type="InterPro" id="IPR036565">
    <property type="entry name" value="Mur-like_cat_sf"/>
</dbReference>
<evidence type="ECO:0000256" key="4">
    <source>
        <dbReference type="ARBA" id="ARBA00022840"/>
    </source>
</evidence>
<reference evidence="14 15" key="1">
    <citation type="submission" date="2016-10" db="EMBL/GenBank/DDBJ databases">
        <title>Silvanigrella aquatica sp. nov., isolated from a freshwater lake located in the Black Forest, Germany, description of Silvanigrellaceae fam. nov., Silvanigrellales ord. nov., reclassification of the order Bdellovibrionales in the class Oligoflexia, reclassification of the families Bacteriovoracaceae and Halobacteriovoraceae in the new order Bacteriovoracales ord. nov., and reclassification of the family Pseudobacteriovoracaceae in the order Oligoflexiales.</title>
        <authorList>
            <person name="Hahn M.W."/>
            <person name="Schmidt J."/>
            <person name="Koll U."/>
            <person name="Rohde M."/>
            <person name="Verbag S."/>
            <person name="Pitt A."/>
            <person name="Nakai R."/>
            <person name="Naganuma T."/>
            <person name="Lang E."/>
        </authorList>
    </citation>
    <scope>NUCLEOTIDE SEQUENCE [LARGE SCALE GENOMIC DNA]</scope>
    <source>
        <strain evidence="14 15">MWH-Nonnen-W8red</strain>
    </source>
</reference>
<dbReference type="GO" id="GO:0051301">
    <property type="term" value="P:cell division"/>
    <property type="evidence" value="ECO:0007669"/>
    <property type="project" value="UniProtKB-KW"/>
</dbReference>
<dbReference type="AlphaFoldDB" id="A0A1L4CYN7"/>
<sequence>MTAYLKPHIAIIHPSGRLKISDKEKEERIQKLKGLGFDLTEILPQQNSVDGVTSAPVLERASQLSYALTMRKFPLLFAARGGMGCTELVPFLENMLPPVIPDKTLVGFSDISFLGAYLSLRYPNFKYIHGQNAYAQNLFTGSERDQKCLFELLNNVENDYSFHGTLFPQLSDIHKKIEGVCVPLNLSLAESLCTINYLKFPKNNILFLEECNEHLFRILRKFDALINSGFMSASKAIVLGSFSGCFDAQEKPLKREDLAKIIAQKTNLPVIDLPIFGHDENRFPLVMRSKVKISMISDKAEVILTNKIEKSSAIATTFPANLFCKKIEIGHKKQLKIHMTGIGGTGMAQVSGLFKSAGYVVSGSDTPIYPPMDKVIADLGIKPDVGFLAENIQKHSPDALVLANVVSRMSASLKKNDELEYILSQTTPMLSFPSALRKYFLSESRNIIISGTHGKTTTSSLVTHLFSKLGQNPSFLIGGSPANFDAGFALRSKDLFVLEGDEYDSAFFDKGPKFLHYEPKICLINNIEFDHADIYPNVEAIEAEFLRLAKLTKERNGIVIANFDDERAYRVALNSGAHVIGFSAHQQPKNKGLCWQLKSFKTFSNGIEVQSKQPNGKLIKFKTGIFGSHNALNATAACAILQASNILDQLKGNDLAELPKYTENKVFLNKLSKAMSSFKGVKRRFELLREKNNISVFDDFAHHPTAIVTTLEAFRSYMKSVGKKGKLIACFDPRNATMRRRVLQDQLSKSFFHADEILLGKVPQDLRMGKDEVLDGISVAKACGNHARYFDDNEKLLEALKQDVAPGDTIVFMSSGSFDGIPYRFAKTL</sequence>
<evidence type="ECO:0000259" key="9">
    <source>
        <dbReference type="Pfam" id="PF01225"/>
    </source>
</evidence>
<dbReference type="SUPFAM" id="SSF53244">
    <property type="entry name" value="MurD-like peptide ligases, peptide-binding domain"/>
    <property type="match status" value="1"/>
</dbReference>
<feature type="domain" description="Mur ligase C-terminal" evidence="11">
    <location>
        <begin position="683"/>
        <end position="816"/>
    </location>
</feature>
<evidence type="ECO:0000259" key="12">
    <source>
        <dbReference type="Pfam" id="PF08245"/>
    </source>
</evidence>
<dbReference type="PANTHER" id="PTHR43445:SF5">
    <property type="entry name" value="UDP-N-ACETYLMURAMATE--L-ALANYL-GAMMA-D-GLUTAMYL-MESO-2,6-DIAMINOHEPTANDIOATE LIGASE"/>
    <property type="match status" value="1"/>
</dbReference>
<dbReference type="SUPFAM" id="SSF53623">
    <property type="entry name" value="MurD-like peptide ligases, catalytic domain"/>
    <property type="match status" value="1"/>
</dbReference>
<dbReference type="InterPro" id="IPR000713">
    <property type="entry name" value="Mur_ligase_N"/>
</dbReference>
<dbReference type="InterPro" id="IPR027478">
    <property type="entry name" value="LdcA_N"/>
</dbReference>
<dbReference type="Pfam" id="PF08245">
    <property type="entry name" value="Mur_ligase_M"/>
    <property type="match status" value="1"/>
</dbReference>
<dbReference type="STRING" id="1915309.AXG55_03710"/>
<dbReference type="InterPro" id="IPR013221">
    <property type="entry name" value="Mur_ligase_cen"/>
</dbReference>
<protein>
    <recommendedName>
        <fullName evidence="16">UDP-N-acetylmuramate--L-alanine ligase</fullName>
    </recommendedName>
</protein>
<dbReference type="GO" id="GO:0071555">
    <property type="term" value="P:cell wall organization"/>
    <property type="evidence" value="ECO:0007669"/>
    <property type="project" value="UniProtKB-KW"/>
</dbReference>
<dbReference type="SUPFAM" id="SSF52317">
    <property type="entry name" value="Class I glutamine amidotransferase-like"/>
    <property type="match status" value="1"/>
</dbReference>
<evidence type="ECO:0000256" key="8">
    <source>
        <dbReference type="ARBA" id="ARBA00023316"/>
    </source>
</evidence>
<dbReference type="Pfam" id="PF02875">
    <property type="entry name" value="Mur_ligase_C"/>
    <property type="match status" value="1"/>
</dbReference>
<keyword evidence="2" id="KW-0132">Cell division</keyword>
<dbReference type="InterPro" id="IPR050061">
    <property type="entry name" value="MurCDEF_pg_biosynth"/>
</dbReference>
<dbReference type="Gene3D" id="3.50.30.60">
    <property type="entry name" value="LD-carboxypeptidase A C-terminal domain-like"/>
    <property type="match status" value="1"/>
</dbReference>
<feature type="domain" description="Mur ligase central" evidence="12">
    <location>
        <begin position="449"/>
        <end position="640"/>
    </location>
</feature>
<dbReference type="InterPro" id="IPR029062">
    <property type="entry name" value="Class_I_gatase-like"/>
</dbReference>
<dbReference type="KEGG" id="saqi:AXG55_03710"/>
<evidence type="ECO:0000256" key="7">
    <source>
        <dbReference type="ARBA" id="ARBA00023306"/>
    </source>
</evidence>
<evidence type="ECO:0000259" key="13">
    <source>
        <dbReference type="Pfam" id="PF17676"/>
    </source>
</evidence>
<evidence type="ECO:0000259" key="11">
    <source>
        <dbReference type="Pfam" id="PF02875"/>
    </source>
</evidence>
<keyword evidence="6" id="KW-0573">Peptidoglycan synthesis</keyword>
<dbReference type="Gene3D" id="3.40.1190.10">
    <property type="entry name" value="Mur-like, catalytic domain"/>
    <property type="match status" value="1"/>
</dbReference>
<dbReference type="SUPFAM" id="SSF141986">
    <property type="entry name" value="LD-carboxypeptidase A C-terminal domain-like"/>
    <property type="match status" value="1"/>
</dbReference>
<dbReference type="RefSeq" id="WP_233231354.1">
    <property type="nucleotide sequence ID" value="NZ_CP017834.1"/>
</dbReference>
<evidence type="ECO:0008006" key="16">
    <source>
        <dbReference type="Google" id="ProtNLM"/>
    </source>
</evidence>
<evidence type="ECO:0000256" key="1">
    <source>
        <dbReference type="ARBA" id="ARBA00022598"/>
    </source>
</evidence>
<name>A0A1L4CYN7_9BACT</name>
<feature type="domain" description="LD-carboxypeptidase C-terminal" evidence="13">
    <location>
        <begin position="179"/>
        <end position="293"/>
    </location>
</feature>